<accession>A0A9W7FVW3</accession>
<dbReference type="Proteomes" id="UP001165082">
    <property type="component" value="Unassembled WGS sequence"/>
</dbReference>
<comment type="caution">
    <text evidence="1">The sequence shown here is derived from an EMBL/GenBank/DDBJ whole genome shotgun (WGS) entry which is preliminary data.</text>
</comment>
<keyword evidence="2" id="KW-1185">Reference proteome</keyword>
<reference evidence="1" key="1">
    <citation type="submission" date="2022-07" db="EMBL/GenBank/DDBJ databases">
        <title>Genome analysis of Parmales, a sister group of diatoms, reveals the evolutionary specialization of diatoms from phago-mixotrophs to photoautotrophs.</title>
        <authorList>
            <person name="Ban H."/>
            <person name="Sato S."/>
            <person name="Yoshikawa S."/>
            <person name="Kazumasa Y."/>
            <person name="Nakamura Y."/>
            <person name="Ichinomiya M."/>
            <person name="Saitoh K."/>
            <person name="Sato N."/>
            <person name="Blanc-Mathieu R."/>
            <person name="Endo H."/>
            <person name="Kuwata A."/>
            <person name="Ogata H."/>
        </authorList>
    </citation>
    <scope>NUCLEOTIDE SEQUENCE</scope>
</reference>
<gene>
    <name evidence="1" type="ORF">TrRE_jg4851</name>
</gene>
<organism evidence="1 2">
    <name type="scientific">Triparma retinervis</name>
    <dbReference type="NCBI Taxonomy" id="2557542"/>
    <lineage>
        <taxon>Eukaryota</taxon>
        <taxon>Sar</taxon>
        <taxon>Stramenopiles</taxon>
        <taxon>Ochrophyta</taxon>
        <taxon>Bolidophyceae</taxon>
        <taxon>Parmales</taxon>
        <taxon>Triparmaceae</taxon>
        <taxon>Triparma</taxon>
    </lineage>
</organism>
<proteinExistence type="predicted"/>
<evidence type="ECO:0000313" key="1">
    <source>
        <dbReference type="EMBL" id="GMI22994.1"/>
    </source>
</evidence>
<dbReference type="OrthoDB" id="10561265at2759"/>
<sequence length="79" mass="8732">MMVLKRRGTSSWEANLVVSASYTRQVGIYESREAAQKAFGVLSIEEPNAFKESPEEVDLEGIVSPFGNPFANRHTSTPD</sequence>
<evidence type="ECO:0000313" key="2">
    <source>
        <dbReference type="Proteomes" id="UP001165082"/>
    </source>
</evidence>
<dbReference type="EMBL" id="BRXZ01006993">
    <property type="protein sequence ID" value="GMI22994.1"/>
    <property type="molecule type" value="Genomic_DNA"/>
</dbReference>
<name>A0A9W7FVW3_9STRA</name>
<protein>
    <submittedName>
        <fullName evidence="1">Uncharacterized protein</fullName>
    </submittedName>
</protein>
<feature type="non-terminal residue" evidence="1">
    <location>
        <position position="79"/>
    </location>
</feature>
<dbReference type="AlphaFoldDB" id="A0A9W7FVW3"/>